<dbReference type="Gene3D" id="3.10.180.10">
    <property type="entry name" value="2,3-Dihydroxybiphenyl 1,2-Dioxygenase, domain 1"/>
    <property type="match status" value="1"/>
</dbReference>
<dbReference type="eggNOG" id="COG0346">
    <property type="taxonomic scope" value="Bacteria"/>
</dbReference>
<dbReference type="InterPro" id="IPR029068">
    <property type="entry name" value="Glyas_Bleomycin-R_OHBP_Dase"/>
</dbReference>
<dbReference type="Proteomes" id="UP000182114">
    <property type="component" value="Unassembled WGS sequence"/>
</dbReference>
<proteinExistence type="predicted"/>
<dbReference type="CDD" id="cd08352">
    <property type="entry name" value="VOC_Bs_YwkD_like"/>
    <property type="match status" value="1"/>
</dbReference>
<evidence type="ECO:0000256" key="1">
    <source>
        <dbReference type="ARBA" id="ARBA00022723"/>
    </source>
</evidence>
<dbReference type="InterPro" id="IPR051332">
    <property type="entry name" value="Fosfomycin_Res_Enzymes"/>
</dbReference>
<accession>A0A1G7HMU5</accession>
<name>A0A1G7HMU5_9FLAO</name>
<dbReference type="AlphaFoldDB" id="A0A1G7HMU5"/>
<evidence type="ECO:0000313" key="3">
    <source>
        <dbReference type="Proteomes" id="UP000182114"/>
    </source>
</evidence>
<dbReference type="SUPFAM" id="SSF54593">
    <property type="entry name" value="Glyoxalase/Bleomycin resistance protein/Dihydroxybiphenyl dioxygenase"/>
    <property type="match status" value="1"/>
</dbReference>
<reference evidence="3" key="1">
    <citation type="submission" date="2016-10" db="EMBL/GenBank/DDBJ databases">
        <authorList>
            <person name="Varghese N."/>
            <person name="Submissions S."/>
        </authorList>
    </citation>
    <scope>NUCLEOTIDE SEQUENCE [LARGE SCALE GENOMIC DNA]</scope>
    <source>
        <strain evidence="3">DSM 24729</strain>
    </source>
</reference>
<dbReference type="Pfam" id="PF00903">
    <property type="entry name" value="Glyoxalase"/>
    <property type="match status" value="1"/>
</dbReference>
<sequence>MTFKALHHVAIICSDYSKSKAFYTQILGLEILQEVYREERDSYKLDLAINKHYCIELFSFPNVPERPSYPEACGLRHLAFEVADIERTAIELKEKGIQVEAIKIDPYTGKKFTFFADPDNLPLELYEQ</sequence>
<dbReference type="InterPro" id="IPR004360">
    <property type="entry name" value="Glyas_Fos-R_dOase_dom"/>
</dbReference>
<dbReference type="InterPro" id="IPR037523">
    <property type="entry name" value="VOC_core"/>
</dbReference>
<protein>
    <submittedName>
        <fullName evidence="2">Glyoxylase I family protein</fullName>
    </submittedName>
</protein>
<gene>
    <name evidence="2" type="ORF">SAMN04487992_106170</name>
</gene>
<dbReference type="RefSeq" id="WP_024480903.1">
    <property type="nucleotide sequence ID" value="NZ_CANLPS010000011.1"/>
</dbReference>
<dbReference type="PANTHER" id="PTHR36113:SF6">
    <property type="entry name" value="FOSFOMYCIN RESISTANCE PROTEIN FOSX"/>
    <property type="match status" value="1"/>
</dbReference>
<dbReference type="InterPro" id="IPR037478">
    <property type="entry name" value="YwkD-like_dom"/>
</dbReference>
<dbReference type="EMBL" id="FNBD01000006">
    <property type="protein sequence ID" value="SDF01728.1"/>
    <property type="molecule type" value="Genomic_DNA"/>
</dbReference>
<organism evidence="2 3">
    <name type="scientific">Cellulophaga baltica</name>
    <dbReference type="NCBI Taxonomy" id="76594"/>
    <lineage>
        <taxon>Bacteria</taxon>
        <taxon>Pseudomonadati</taxon>
        <taxon>Bacteroidota</taxon>
        <taxon>Flavobacteriia</taxon>
        <taxon>Flavobacteriales</taxon>
        <taxon>Flavobacteriaceae</taxon>
        <taxon>Cellulophaga</taxon>
    </lineage>
</organism>
<keyword evidence="1" id="KW-0479">Metal-binding</keyword>
<dbReference type="GeneID" id="78062108"/>
<dbReference type="NCBIfam" id="NF008551">
    <property type="entry name" value="PRK11478.1"/>
    <property type="match status" value="1"/>
</dbReference>
<dbReference type="GO" id="GO:0046872">
    <property type="term" value="F:metal ion binding"/>
    <property type="evidence" value="ECO:0007669"/>
    <property type="project" value="UniProtKB-KW"/>
</dbReference>
<evidence type="ECO:0000313" key="2">
    <source>
        <dbReference type="EMBL" id="SDF01728.1"/>
    </source>
</evidence>
<dbReference type="PANTHER" id="PTHR36113">
    <property type="entry name" value="LYASE, PUTATIVE-RELATED-RELATED"/>
    <property type="match status" value="1"/>
</dbReference>
<keyword evidence="3" id="KW-1185">Reference proteome</keyword>
<dbReference type="PROSITE" id="PS51819">
    <property type="entry name" value="VOC"/>
    <property type="match status" value="1"/>
</dbReference>